<comment type="subunit">
    <text evidence="2 5">Part of the 50S ribosomal subunit.</text>
</comment>
<dbReference type="InterPro" id="IPR036919">
    <property type="entry name" value="Ribo_uL30_ferredoxin-like_sf"/>
</dbReference>
<keyword evidence="4 5" id="KW-0687">Ribonucleoprotein</keyword>
<accession>A0A0W0GFX5</accession>
<evidence type="ECO:0000259" key="7">
    <source>
        <dbReference type="Pfam" id="PF00327"/>
    </source>
</evidence>
<gene>
    <name evidence="5" type="primary">rpmD</name>
    <name evidence="8" type="ORF">DEALK_03120</name>
</gene>
<evidence type="ECO:0000313" key="8">
    <source>
        <dbReference type="EMBL" id="KTB47467.1"/>
    </source>
</evidence>
<dbReference type="FunFam" id="3.30.1390.20:FF:000001">
    <property type="entry name" value="50S ribosomal protein L30"/>
    <property type="match status" value="1"/>
</dbReference>
<dbReference type="InterPro" id="IPR016082">
    <property type="entry name" value="Ribosomal_uL30_ferredoxin-like"/>
</dbReference>
<feature type="domain" description="Large ribosomal subunit protein uL30-like ferredoxin-like fold" evidence="7">
    <location>
        <begin position="4"/>
        <end position="54"/>
    </location>
</feature>
<dbReference type="PROSITE" id="PS00634">
    <property type="entry name" value="RIBOSOMAL_L30"/>
    <property type="match status" value="1"/>
</dbReference>
<protein>
    <recommendedName>
        <fullName evidence="5">Large ribosomal subunit protein uL30</fullName>
    </recommendedName>
</protein>
<dbReference type="GO" id="GO:0003735">
    <property type="term" value="F:structural constituent of ribosome"/>
    <property type="evidence" value="ECO:0007669"/>
    <property type="project" value="InterPro"/>
</dbReference>
<reference evidence="8 9" key="1">
    <citation type="submission" date="2015-06" db="EMBL/GenBank/DDBJ databases">
        <title>Genome sequence of the organohalide-respiring Dehalogenimonas alkenigignens type strain (IP3-3T).</title>
        <authorList>
            <person name="Key T.A."/>
            <person name="Richmond D.P."/>
            <person name="Bowman K.S."/>
            <person name="Cho Y.-J."/>
            <person name="Chun J."/>
            <person name="da Costa M.S."/>
            <person name="Rainey F.A."/>
            <person name="Moe W.M."/>
        </authorList>
    </citation>
    <scope>NUCLEOTIDE SEQUENCE [LARGE SCALE GENOMIC DNA]</scope>
    <source>
        <strain evidence="8 9">IP3-3</strain>
    </source>
</reference>
<dbReference type="InterPro" id="IPR005996">
    <property type="entry name" value="Ribosomal_uL30_bac-type"/>
</dbReference>
<evidence type="ECO:0000313" key="9">
    <source>
        <dbReference type="Proteomes" id="UP000053947"/>
    </source>
</evidence>
<evidence type="ECO:0000256" key="4">
    <source>
        <dbReference type="ARBA" id="ARBA00023274"/>
    </source>
</evidence>
<dbReference type="PANTHER" id="PTHR15892:SF2">
    <property type="entry name" value="LARGE RIBOSOMAL SUBUNIT PROTEIN UL30M"/>
    <property type="match status" value="1"/>
</dbReference>
<dbReference type="PANTHER" id="PTHR15892">
    <property type="entry name" value="MITOCHONDRIAL RIBOSOMAL PROTEIN L30"/>
    <property type="match status" value="1"/>
</dbReference>
<dbReference type="AlphaFoldDB" id="A0A0W0GFX5"/>
<dbReference type="OrthoDB" id="9812790at2"/>
<sequence>MAKIAITWVKSGIKYKFDQKDTLESLGLKRMNQTVIQEDNQAIRGMIQKVRHLVAVSEAE</sequence>
<evidence type="ECO:0000256" key="2">
    <source>
        <dbReference type="ARBA" id="ARBA00011838"/>
    </source>
</evidence>
<evidence type="ECO:0000256" key="3">
    <source>
        <dbReference type="ARBA" id="ARBA00022980"/>
    </source>
</evidence>
<dbReference type="Gene3D" id="3.30.1390.20">
    <property type="entry name" value="Ribosomal protein L30, ferredoxin-like fold domain"/>
    <property type="match status" value="1"/>
</dbReference>
<dbReference type="NCBIfam" id="TIGR01308">
    <property type="entry name" value="rpmD_bact"/>
    <property type="match status" value="1"/>
</dbReference>
<name>A0A0W0GFX5_9CHLR</name>
<evidence type="ECO:0000256" key="1">
    <source>
        <dbReference type="ARBA" id="ARBA00007594"/>
    </source>
</evidence>
<dbReference type="CDD" id="cd01658">
    <property type="entry name" value="Ribosomal_L30"/>
    <property type="match status" value="1"/>
</dbReference>
<comment type="similarity">
    <text evidence="1 5 6">Belongs to the universal ribosomal protein uL30 family.</text>
</comment>
<comment type="caution">
    <text evidence="8">The sequence shown here is derived from an EMBL/GenBank/DDBJ whole genome shotgun (WGS) entry which is preliminary data.</text>
</comment>
<keyword evidence="3 5" id="KW-0689">Ribosomal protein</keyword>
<evidence type="ECO:0000256" key="6">
    <source>
        <dbReference type="RuleBase" id="RU003734"/>
    </source>
</evidence>
<dbReference type="SUPFAM" id="SSF55129">
    <property type="entry name" value="Ribosomal protein L30p/L7e"/>
    <property type="match status" value="1"/>
</dbReference>
<dbReference type="GO" id="GO:0022625">
    <property type="term" value="C:cytosolic large ribosomal subunit"/>
    <property type="evidence" value="ECO:0007669"/>
    <property type="project" value="TreeGrafter"/>
</dbReference>
<dbReference type="GO" id="GO:0006412">
    <property type="term" value="P:translation"/>
    <property type="evidence" value="ECO:0007669"/>
    <property type="project" value="UniProtKB-UniRule"/>
</dbReference>
<dbReference type="Pfam" id="PF00327">
    <property type="entry name" value="Ribosomal_L30"/>
    <property type="match status" value="1"/>
</dbReference>
<dbReference type="HAMAP" id="MF_01371_B">
    <property type="entry name" value="Ribosomal_uL30_B"/>
    <property type="match status" value="1"/>
</dbReference>
<dbReference type="PIRSF" id="PIRSF002211">
    <property type="entry name" value="Ribosomal_L30_bac-type"/>
    <property type="match status" value="1"/>
</dbReference>
<dbReference type="RefSeq" id="WP_058438063.1">
    <property type="nucleotide sequence ID" value="NZ_KQ758903.1"/>
</dbReference>
<dbReference type="EMBL" id="LFDV01000002">
    <property type="protein sequence ID" value="KTB47467.1"/>
    <property type="molecule type" value="Genomic_DNA"/>
</dbReference>
<evidence type="ECO:0000256" key="5">
    <source>
        <dbReference type="HAMAP-Rule" id="MF_01371"/>
    </source>
</evidence>
<dbReference type="Proteomes" id="UP000053947">
    <property type="component" value="Unassembled WGS sequence"/>
</dbReference>
<proteinExistence type="inferred from homology"/>
<dbReference type="STRING" id="1217799.DEALK_03120"/>
<organism evidence="8 9">
    <name type="scientific">Dehalogenimonas alkenigignens</name>
    <dbReference type="NCBI Taxonomy" id="1217799"/>
    <lineage>
        <taxon>Bacteria</taxon>
        <taxon>Bacillati</taxon>
        <taxon>Chloroflexota</taxon>
        <taxon>Dehalococcoidia</taxon>
        <taxon>Dehalococcoidales</taxon>
        <taxon>Dehalococcoidaceae</taxon>
        <taxon>Dehalogenimonas</taxon>
    </lineage>
</organism>
<dbReference type="InterPro" id="IPR018038">
    <property type="entry name" value="Ribosomal_uL30_CS"/>
</dbReference>
<keyword evidence="9" id="KW-1185">Reference proteome</keyword>